<organism evidence="1 2">
    <name type="scientific">Gossypium stocksii</name>
    <dbReference type="NCBI Taxonomy" id="47602"/>
    <lineage>
        <taxon>Eukaryota</taxon>
        <taxon>Viridiplantae</taxon>
        <taxon>Streptophyta</taxon>
        <taxon>Embryophyta</taxon>
        <taxon>Tracheophyta</taxon>
        <taxon>Spermatophyta</taxon>
        <taxon>Magnoliopsida</taxon>
        <taxon>eudicotyledons</taxon>
        <taxon>Gunneridae</taxon>
        <taxon>Pentapetalae</taxon>
        <taxon>rosids</taxon>
        <taxon>malvids</taxon>
        <taxon>Malvales</taxon>
        <taxon>Malvaceae</taxon>
        <taxon>Malvoideae</taxon>
        <taxon>Gossypium</taxon>
    </lineage>
</organism>
<proteinExistence type="predicted"/>
<dbReference type="Proteomes" id="UP000828251">
    <property type="component" value="Unassembled WGS sequence"/>
</dbReference>
<protein>
    <submittedName>
        <fullName evidence="1">Uncharacterized protein</fullName>
    </submittedName>
</protein>
<keyword evidence="2" id="KW-1185">Reference proteome</keyword>
<accession>A0A9D3WG16</accession>
<comment type="caution">
    <text evidence="1">The sequence shown here is derived from an EMBL/GenBank/DDBJ whole genome shotgun (WGS) entry which is preliminary data.</text>
</comment>
<gene>
    <name evidence="1" type="ORF">J1N35_000600</name>
</gene>
<evidence type="ECO:0000313" key="1">
    <source>
        <dbReference type="EMBL" id="KAH1129222.1"/>
    </source>
</evidence>
<sequence length="60" mass="6827">MVLCEWLKWGVGKGATVEIFNDPWVDDRVLEGFIHNIEKPVIPDIHGHLLIVGFLHVSHV</sequence>
<name>A0A9D3WG16_9ROSI</name>
<reference evidence="1 2" key="1">
    <citation type="journal article" date="2021" name="Plant Biotechnol. J.">
        <title>Multi-omics assisted identification of the key and species-specific regulatory components of drought-tolerant mechanisms in Gossypium stocksii.</title>
        <authorList>
            <person name="Yu D."/>
            <person name="Ke L."/>
            <person name="Zhang D."/>
            <person name="Wu Y."/>
            <person name="Sun Y."/>
            <person name="Mei J."/>
            <person name="Sun J."/>
            <person name="Sun Y."/>
        </authorList>
    </citation>
    <scope>NUCLEOTIDE SEQUENCE [LARGE SCALE GENOMIC DNA]</scope>
    <source>
        <strain evidence="2">cv. E1</strain>
        <tissue evidence="1">Leaf</tissue>
    </source>
</reference>
<evidence type="ECO:0000313" key="2">
    <source>
        <dbReference type="Proteomes" id="UP000828251"/>
    </source>
</evidence>
<dbReference type="AlphaFoldDB" id="A0A9D3WG16"/>
<dbReference type="EMBL" id="JAIQCV010000001">
    <property type="protein sequence ID" value="KAH1129222.1"/>
    <property type="molecule type" value="Genomic_DNA"/>
</dbReference>